<protein>
    <submittedName>
        <fullName evidence="1">UPF0271 protein</fullName>
    </submittedName>
</protein>
<organism evidence="1 2">
    <name type="scientific">Gelidibacter algens</name>
    <dbReference type="NCBI Taxonomy" id="49280"/>
    <lineage>
        <taxon>Bacteria</taxon>
        <taxon>Pseudomonadati</taxon>
        <taxon>Bacteroidota</taxon>
        <taxon>Flavobacteriia</taxon>
        <taxon>Flavobacteriales</taxon>
        <taxon>Flavobacteriaceae</taxon>
        <taxon>Gelidibacter</taxon>
    </lineage>
</organism>
<dbReference type="EMBL" id="QLLQ01000001">
    <property type="protein sequence ID" value="RAJ27594.1"/>
    <property type="molecule type" value="Genomic_DNA"/>
</dbReference>
<proteinExistence type="predicted"/>
<dbReference type="Proteomes" id="UP000248987">
    <property type="component" value="Unassembled WGS sequence"/>
</dbReference>
<accession>A0A327SI23</accession>
<gene>
    <name evidence="1" type="ORF">LX77_00166</name>
</gene>
<dbReference type="NCBIfam" id="NF003816">
    <property type="entry name" value="PRK05406.1-5"/>
    <property type="match status" value="1"/>
</dbReference>
<dbReference type="SUPFAM" id="SSF88713">
    <property type="entry name" value="Glycoside hydrolase/deacetylase"/>
    <property type="match status" value="1"/>
</dbReference>
<dbReference type="CDD" id="cd10801">
    <property type="entry name" value="LamB_YcsF_like_1"/>
    <property type="match status" value="1"/>
</dbReference>
<dbReference type="PANTHER" id="PTHR30292">
    <property type="entry name" value="UNCHARACTERIZED PROTEIN YBGL-RELATED"/>
    <property type="match status" value="1"/>
</dbReference>
<dbReference type="NCBIfam" id="NF003814">
    <property type="entry name" value="PRK05406.1-3"/>
    <property type="match status" value="1"/>
</dbReference>
<evidence type="ECO:0000313" key="2">
    <source>
        <dbReference type="Proteomes" id="UP000248987"/>
    </source>
</evidence>
<dbReference type="GO" id="GO:0005975">
    <property type="term" value="P:carbohydrate metabolic process"/>
    <property type="evidence" value="ECO:0007669"/>
    <property type="project" value="InterPro"/>
</dbReference>
<name>A0A327SI23_9FLAO</name>
<dbReference type="InterPro" id="IPR011330">
    <property type="entry name" value="Glyco_hydro/deAcase_b/a-brl"/>
</dbReference>
<dbReference type="InterPro" id="IPR005501">
    <property type="entry name" value="LamB/YcsF/PxpA-like"/>
</dbReference>
<dbReference type="AlphaFoldDB" id="A0A327SI23"/>
<dbReference type="Pfam" id="PF03746">
    <property type="entry name" value="LamB_YcsF"/>
    <property type="match status" value="1"/>
</dbReference>
<dbReference type="OrthoDB" id="9773478at2"/>
<evidence type="ECO:0000313" key="1">
    <source>
        <dbReference type="EMBL" id="RAJ27594.1"/>
    </source>
</evidence>
<sequence length="245" mass="27077">MSNKTIDLNADVGEGVNNETQLMPFLSSCSIACGGHAGDESTMTSVVKLAKKHQVKIGAHPSFPDKANFGRLKMDISSDDLLVSLKTQVNSLLKVLENENRSLHHIKPHGALYNLANTDNAYAEIIIDLMKHFDGTKLYAPYGSLIAKKAEDANITVVFEAFADRNYNDDLTLVSRTQPNALIEDAEQICKHVLNMILHHHVKTINGTEKNIKADTMCMHGDQPQAAQHLKILTERLIKKGIQIL</sequence>
<dbReference type="PANTHER" id="PTHR30292:SF0">
    <property type="entry name" value="5-OXOPROLINASE SUBUNIT A"/>
    <property type="match status" value="1"/>
</dbReference>
<reference evidence="1 2" key="1">
    <citation type="submission" date="2018-06" db="EMBL/GenBank/DDBJ databases">
        <title>Genomic Encyclopedia of Archaeal and Bacterial Type Strains, Phase II (KMG-II): from individual species to whole genera.</title>
        <authorList>
            <person name="Goeker M."/>
        </authorList>
    </citation>
    <scope>NUCLEOTIDE SEQUENCE [LARGE SCALE GENOMIC DNA]</scope>
    <source>
        <strain evidence="1 2">DSM 12408</strain>
    </source>
</reference>
<comment type="caution">
    <text evidence="1">The sequence shown here is derived from an EMBL/GenBank/DDBJ whole genome shotgun (WGS) entry which is preliminary data.</text>
</comment>
<dbReference type="RefSeq" id="WP_083994007.1">
    <property type="nucleotide sequence ID" value="NZ_LZRN01000052.1"/>
</dbReference>
<dbReference type="Gene3D" id="3.20.20.370">
    <property type="entry name" value="Glycoside hydrolase/deacetylase"/>
    <property type="match status" value="1"/>
</dbReference>
<keyword evidence="2" id="KW-1185">Reference proteome</keyword>